<dbReference type="GO" id="GO:0005524">
    <property type="term" value="F:ATP binding"/>
    <property type="evidence" value="ECO:0007669"/>
    <property type="project" value="InterPro"/>
</dbReference>
<evidence type="ECO:0000259" key="1">
    <source>
        <dbReference type="PROSITE" id="PS50011"/>
    </source>
</evidence>
<dbReference type="Proteomes" id="UP000664859">
    <property type="component" value="Unassembled WGS sequence"/>
</dbReference>
<dbReference type="InterPro" id="IPR051681">
    <property type="entry name" value="Ser/Thr_Kinases-Pseudokinases"/>
</dbReference>
<dbReference type="EMBL" id="JAFCMP010000379">
    <property type="protein sequence ID" value="KAG5180617.1"/>
    <property type="molecule type" value="Genomic_DNA"/>
</dbReference>
<evidence type="ECO:0000313" key="3">
    <source>
        <dbReference type="Proteomes" id="UP000664859"/>
    </source>
</evidence>
<feature type="non-terminal residue" evidence="2">
    <location>
        <position position="1"/>
    </location>
</feature>
<feature type="domain" description="Protein kinase" evidence="1">
    <location>
        <begin position="1"/>
        <end position="226"/>
    </location>
</feature>
<dbReference type="PIRSF" id="PIRSF000654">
    <property type="entry name" value="Integrin-linked_kinase"/>
    <property type="match status" value="1"/>
</dbReference>
<dbReference type="InterPro" id="IPR011009">
    <property type="entry name" value="Kinase-like_dom_sf"/>
</dbReference>
<keyword evidence="2" id="KW-0418">Kinase</keyword>
<sequence length="226" mass="24364">ELKKEVALHASLTFKHITQLQGGCTTPPHVFLVLELAPLGSLFGLLHLGPQLADGSCAGTVPWEVKVAMVWDVAKAIEYLHMRGVVHRDLKSLNVLVFAGHCAKVCDFGLARIKQTASTFGTAARPVGTYAWMAPEIVDSDPYTPADDVYSLGLIMYEVLSGRVPFHDKNGVQMMRAVTSGDRPAALPPLTEASPCGAAALEELMRRCWAQNAGKRPIAKDVSADM</sequence>
<dbReference type="Pfam" id="PF00069">
    <property type="entry name" value="Pkinase"/>
    <property type="match status" value="1"/>
</dbReference>
<dbReference type="SMART" id="SM00220">
    <property type="entry name" value="S_TKc"/>
    <property type="match status" value="1"/>
</dbReference>
<dbReference type="InterPro" id="IPR008271">
    <property type="entry name" value="Ser/Thr_kinase_AS"/>
</dbReference>
<feature type="non-terminal residue" evidence="2">
    <location>
        <position position="226"/>
    </location>
</feature>
<dbReference type="InterPro" id="IPR001245">
    <property type="entry name" value="Ser-Thr/Tyr_kinase_cat_dom"/>
</dbReference>
<dbReference type="GO" id="GO:0004674">
    <property type="term" value="F:protein serine/threonine kinase activity"/>
    <property type="evidence" value="ECO:0007669"/>
    <property type="project" value="TreeGrafter"/>
</dbReference>
<dbReference type="PANTHER" id="PTHR44329">
    <property type="entry name" value="SERINE/THREONINE-PROTEIN KINASE TNNI3K-RELATED"/>
    <property type="match status" value="1"/>
</dbReference>
<protein>
    <submittedName>
        <fullName evidence="2">Kinase-like domain-containing protein</fullName>
    </submittedName>
</protein>
<dbReference type="InterPro" id="IPR000719">
    <property type="entry name" value="Prot_kinase_dom"/>
</dbReference>
<keyword evidence="2" id="KW-0808">Transferase</keyword>
<name>A0A835YS63_9STRA</name>
<dbReference type="SUPFAM" id="SSF56112">
    <property type="entry name" value="Protein kinase-like (PK-like)"/>
    <property type="match status" value="1"/>
</dbReference>
<gene>
    <name evidence="2" type="ORF">JKP88DRAFT_149310</name>
</gene>
<dbReference type="PROSITE" id="PS50011">
    <property type="entry name" value="PROTEIN_KINASE_DOM"/>
    <property type="match status" value="1"/>
</dbReference>
<dbReference type="PROSITE" id="PS00108">
    <property type="entry name" value="PROTEIN_KINASE_ST"/>
    <property type="match status" value="1"/>
</dbReference>
<dbReference type="OrthoDB" id="339325at2759"/>
<dbReference type="PRINTS" id="PR00109">
    <property type="entry name" value="TYRKINASE"/>
</dbReference>
<organism evidence="2 3">
    <name type="scientific">Tribonema minus</name>
    <dbReference type="NCBI Taxonomy" id="303371"/>
    <lineage>
        <taxon>Eukaryota</taxon>
        <taxon>Sar</taxon>
        <taxon>Stramenopiles</taxon>
        <taxon>Ochrophyta</taxon>
        <taxon>PX clade</taxon>
        <taxon>Xanthophyceae</taxon>
        <taxon>Tribonematales</taxon>
        <taxon>Tribonemataceae</taxon>
        <taxon>Tribonema</taxon>
    </lineage>
</organism>
<reference evidence="2" key="1">
    <citation type="submission" date="2021-02" db="EMBL/GenBank/DDBJ databases">
        <title>First Annotated Genome of the Yellow-green Alga Tribonema minus.</title>
        <authorList>
            <person name="Mahan K.M."/>
        </authorList>
    </citation>
    <scope>NUCLEOTIDE SEQUENCE</scope>
    <source>
        <strain evidence="2">UTEX B ZZ1240</strain>
    </source>
</reference>
<dbReference type="AlphaFoldDB" id="A0A835YS63"/>
<dbReference type="Gene3D" id="1.10.510.10">
    <property type="entry name" value="Transferase(Phosphotransferase) domain 1"/>
    <property type="match status" value="1"/>
</dbReference>
<comment type="caution">
    <text evidence="2">The sequence shown here is derived from an EMBL/GenBank/DDBJ whole genome shotgun (WGS) entry which is preliminary data.</text>
</comment>
<evidence type="ECO:0000313" key="2">
    <source>
        <dbReference type="EMBL" id="KAG5180617.1"/>
    </source>
</evidence>
<proteinExistence type="predicted"/>
<keyword evidence="3" id="KW-1185">Reference proteome</keyword>
<accession>A0A835YS63</accession>